<dbReference type="EMBL" id="LT985188">
    <property type="protein sequence ID" value="SPD86676.1"/>
    <property type="molecule type" value="Genomic_DNA"/>
</dbReference>
<evidence type="ECO:0000259" key="2">
    <source>
        <dbReference type="PROSITE" id="PS50943"/>
    </source>
</evidence>
<dbReference type="Gene3D" id="1.10.260.40">
    <property type="entry name" value="lambda repressor-like DNA-binding domains"/>
    <property type="match status" value="1"/>
</dbReference>
<sequence>MGMIVAEASRPLLMRELLGESLRELRNEDHRTLREVSSAARVSLGYLSEIERGQKEPSSELLNAICGALGVPLSFVLRRVSDKFDDRDVVTHLGMRAGRVAA</sequence>
<gene>
    <name evidence="3" type="ORF">MPLG2_1640</name>
</gene>
<dbReference type="KEGG" id="mgg:MPLG2_1640"/>
<evidence type="ECO:0000256" key="1">
    <source>
        <dbReference type="ARBA" id="ARBA00023125"/>
    </source>
</evidence>
<dbReference type="Pfam" id="PF01381">
    <property type="entry name" value="HTH_3"/>
    <property type="match status" value="1"/>
</dbReference>
<dbReference type="GO" id="GO:0005829">
    <property type="term" value="C:cytosol"/>
    <property type="evidence" value="ECO:0007669"/>
    <property type="project" value="TreeGrafter"/>
</dbReference>
<feature type="domain" description="HTH cro/C1-type" evidence="2">
    <location>
        <begin position="22"/>
        <end position="76"/>
    </location>
</feature>
<dbReference type="GO" id="GO:0003700">
    <property type="term" value="F:DNA-binding transcription factor activity"/>
    <property type="evidence" value="ECO:0007669"/>
    <property type="project" value="TreeGrafter"/>
</dbReference>
<dbReference type="PANTHER" id="PTHR46797:SF1">
    <property type="entry name" value="METHYLPHOSPHONATE SYNTHASE"/>
    <property type="match status" value="1"/>
</dbReference>
<keyword evidence="4" id="KW-1185">Reference proteome</keyword>
<keyword evidence="1" id="KW-0238">DNA-binding</keyword>
<reference evidence="3 4" key="1">
    <citation type="submission" date="2018-02" db="EMBL/GenBank/DDBJ databases">
        <authorList>
            <person name="Cohen D.B."/>
            <person name="Kent A.D."/>
        </authorList>
    </citation>
    <scope>NUCLEOTIDE SEQUENCE [LARGE SCALE GENOMIC DNA]</scope>
    <source>
        <strain evidence="3">1</strain>
    </source>
</reference>
<dbReference type="InterPro" id="IPR010982">
    <property type="entry name" value="Lambda_DNA-bd_dom_sf"/>
</dbReference>
<accession>A0A2N9JH09</accession>
<dbReference type="InterPro" id="IPR001387">
    <property type="entry name" value="Cro/C1-type_HTH"/>
</dbReference>
<dbReference type="AlphaFoldDB" id="A0A2N9JH09"/>
<dbReference type="PANTHER" id="PTHR46797">
    <property type="entry name" value="HTH-TYPE TRANSCRIPTIONAL REGULATOR"/>
    <property type="match status" value="1"/>
</dbReference>
<evidence type="ECO:0000313" key="3">
    <source>
        <dbReference type="EMBL" id="SPD86676.1"/>
    </source>
</evidence>
<protein>
    <submittedName>
        <fullName evidence="3">Helix-turn-helix domain-containing protein</fullName>
    </submittedName>
</protein>
<evidence type="ECO:0000313" key="4">
    <source>
        <dbReference type="Proteomes" id="UP000238164"/>
    </source>
</evidence>
<dbReference type="SMART" id="SM00530">
    <property type="entry name" value="HTH_XRE"/>
    <property type="match status" value="1"/>
</dbReference>
<dbReference type="PROSITE" id="PS50943">
    <property type="entry name" value="HTH_CROC1"/>
    <property type="match status" value="1"/>
</dbReference>
<dbReference type="CDD" id="cd00093">
    <property type="entry name" value="HTH_XRE"/>
    <property type="match status" value="1"/>
</dbReference>
<dbReference type="SUPFAM" id="SSF47413">
    <property type="entry name" value="lambda repressor-like DNA-binding domains"/>
    <property type="match status" value="1"/>
</dbReference>
<name>A0A2N9JH09_9ACTN</name>
<proteinExistence type="predicted"/>
<dbReference type="Proteomes" id="UP000238164">
    <property type="component" value="Chromosome 1"/>
</dbReference>
<dbReference type="InterPro" id="IPR050807">
    <property type="entry name" value="TransReg_Diox_bact_type"/>
</dbReference>
<dbReference type="GO" id="GO:0003677">
    <property type="term" value="F:DNA binding"/>
    <property type="evidence" value="ECO:0007669"/>
    <property type="project" value="UniProtKB-KW"/>
</dbReference>
<organism evidence="3 4">
    <name type="scientific">Micropruina glycogenica</name>
    <dbReference type="NCBI Taxonomy" id="75385"/>
    <lineage>
        <taxon>Bacteria</taxon>
        <taxon>Bacillati</taxon>
        <taxon>Actinomycetota</taxon>
        <taxon>Actinomycetes</taxon>
        <taxon>Propionibacteriales</taxon>
        <taxon>Nocardioidaceae</taxon>
        <taxon>Micropruina</taxon>
    </lineage>
</organism>